<name>A0A1M7CSF3_9ACTN</name>
<sequence>MRKLQQLAVVAMAVGGLSAISAGVSFADAPAAPPQGQSQAPEGTEISPQVSPTVTLPQTPPLGSVLQAPRTAPEVQNNLFRPYQECSPQTVLQANIPIAVLGESKTAGDTCTQVNKAFED</sequence>
<feature type="chain" id="PRO_5009924741" evidence="2">
    <location>
        <begin position="28"/>
        <end position="120"/>
    </location>
</feature>
<organism evidence="3 4">
    <name type="scientific">Actinacidiphila paucisporea</name>
    <dbReference type="NCBI Taxonomy" id="310782"/>
    <lineage>
        <taxon>Bacteria</taxon>
        <taxon>Bacillati</taxon>
        <taxon>Actinomycetota</taxon>
        <taxon>Actinomycetes</taxon>
        <taxon>Kitasatosporales</taxon>
        <taxon>Streptomycetaceae</taxon>
        <taxon>Actinacidiphila</taxon>
    </lineage>
</organism>
<dbReference type="RefSeq" id="WP_073496765.1">
    <property type="nucleotide sequence ID" value="NZ_FRBI01000005.1"/>
</dbReference>
<reference evidence="3 4" key="1">
    <citation type="submission" date="2016-11" db="EMBL/GenBank/DDBJ databases">
        <authorList>
            <person name="Jaros S."/>
            <person name="Januszkiewicz K."/>
            <person name="Wedrychowicz H."/>
        </authorList>
    </citation>
    <scope>NUCLEOTIDE SEQUENCE [LARGE SCALE GENOMIC DNA]</scope>
    <source>
        <strain evidence="3 4">CGMCC 4.2025</strain>
    </source>
</reference>
<keyword evidence="2" id="KW-0732">Signal</keyword>
<feature type="signal peptide" evidence="2">
    <location>
        <begin position="1"/>
        <end position="27"/>
    </location>
</feature>
<dbReference type="AlphaFoldDB" id="A0A1M7CSF3"/>
<dbReference type="OrthoDB" id="4209931at2"/>
<accession>A0A1M7CSF3</accession>
<protein>
    <submittedName>
        <fullName evidence="3">Uncharacterized protein</fullName>
    </submittedName>
</protein>
<gene>
    <name evidence="3" type="ORF">SAMN05216499_105325</name>
</gene>
<evidence type="ECO:0000313" key="3">
    <source>
        <dbReference type="EMBL" id="SHL69779.1"/>
    </source>
</evidence>
<keyword evidence="4" id="KW-1185">Reference proteome</keyword>
<dbReference type="EMBL" id="FRBI01000005">
    <property type="protein sequence ID" value="SHL69779.1"/>
    <property type="molecule type" value="Genomic_DNA"/>
</dbReference>
<dbReference type="Proteomes" id="UP000184111">
    <property type="component" value="Unassembled WGS sequence"/>
</dbReference>
<evidence type="ECO:0000256" key="2">
    <source>
        <dbReference type="SAM" id="SignalP"/>
    </source>
</evidence>
<evidence type="ECO:0000256" key="1">
    <source>
        <dbReference type="SAM" id="MobiDB-lite"/>
    </source>
</evidence>
<proteinExistence type="predicted"/>
<evidence type="ECO:0000313" key="4">
    <source>
        <dbReference type="Proteomes" id="UP000184111"/>
    </source>
</evidence>
<feature type="region of interest" description="Disordered" evidence="1">
    <location>
        <begin position="27"/>
        <end position="66"/>
    </location>
</feature>
<feature type="compositionally biased region" description="Polar residues" evidence="1">
    <location>
        <begin position="46"/>
        <end position="57"/>
    </location>
</feature>